<keyword evidence="2" id="KW-1185">Reference proteome</keyword>
<dbReference type="Proteomes" id="UP001152607">
    <property type="component" value="Unassembled WGS sequence"/>
</dbReference>
<dbReference type="CDD" id="cd20273">
    <property type="entry name" value="Complex1_LYR_unchar"/>
    <property type="match status" value="1"/>
</dbReference>
<gene>
    <name evidence="1" type="ORF">PDIGIT_LOCUS804</name>
</gene>
<evidence type="ECO:0000313" key="1">
    <source>
        <dbReference type="EMBL" id="CAI6246790.1"/>
    </source>
</evidence>
<accession>A0A9W4U3P0</accession>
<protein>
    <submittedName>
        <fullName evidence="1">Uncharacterized protein</fullName>
    </submittedName>
</protein>
<evidence type="ECO:0000313" key="2">
    <source>
        <dbReference type="Proteomes" id="UP001152607"/>
    </source>
</evidence>
<dbReference type="InterPro" id="IPR046896">
    <property type="entry name" value="Cup1-like_N"/>
</dbReference>
<reference evidence="1" key="1">
    <citation type="submission" date="2023-01" db="EMBL/GenBank/DDBJ databases">
        <authorList>
            <person name="Van Ghelder C."/>
            <person name="Rancurel C."/>
        </authorList>
    </citation>
    <scope>NUCLEOTIDE SEQUENCE</scope>
    <source>
        <strain evidence="1">CNCM I-4278</strain>
    </source>
</reference>
<sequence length="288" mass="32164">MPRYIPPKQLTEHRTAAIALYRALLSRCTSAPLSAEDRSSLRNAICKKFRRSRKLQSSHQLGLVFQAGYKTLSYLDASTSGNTASTNALRSIISNLPSGITRTRSFIPSPSSSSSLTATPSKNALACLPSKQSTLDVRPYAKVSGPRHVPILASANGIPFLRLGKPQSPVLSRTIRYKLKSRIERFDSKVVLSNYWFPIASQEDVWDTLLEEHCELKDETNTSITWVGAIEQAIRQETMIYEADLADDRALRQKMMGIVDAETKLAEQEGQIVTRGRKSRPIQARWLM</sequence>
<organism evidence="1 2">
    <name type="scientific">Periconia digitata</name>
    <dbReference type="NCBI Taxonomy" id="1303443"/>
    <lineage>
        <taxon>Eukaryota</taxon>
        <taxon>Fungi</taxon>
        <taxon>Dikarya</taxon>
        <taxon>Ascomycota</taxon>
        <taxon>Pezizomycotina</taxon>
        <taxon>Dothideomycetes</taxon>
        <taxon>Pleosporomycetidae</taxon>
        <taxon>Pleosporales</taxon>
        <taxon>Massarineae</taxon>
        <taxon>Periconiaceae</taxon>
        <taxon>Periconia</taxon>
    </lineage>
</organism>
<dbReference type="EMBL" id="CAOQHR010000001">
    <property type="protein sequence ID" value="CAI6246790.1"/>
    <property type="molecule type" value="Genomic_DNA"/>
</dbReference>
<dbReference type="OrthoDB" id="3925971at2759"/>
<comment type="caution">
    <text evidence="1">The sequence shown here is derived from an EMBL/GenBank/DDBJ whole genome shotgun (WGS) entry which is preliminary data.</text>
</comment>
<proteinExistence type="predicted"/>
<name>A0A9W4U3P0_9PLEO</name>
<dbReference type="AlphaFoldDB" id="A0A9W4U3P0"/>